<dbReference type="EMBL" id="UINC01210706">
    <property type="protein sequence ID" value="SVE34306.1"/>
    <property type="molecule type" value="Genomic_DNA"/>
</dbReference>
<organism evidence="3">
    <name type="scientific">marine metagenome</name>
    <dbReference type="NCBI Taxonomy" id="408172"/>
    <lineage>
        <taxon>unclassified sequences</taxon>
        <taxon>metagenomes</taxon>
        <taxon>ecological metagenomes</taxon>
    </lineage>
</organism>
<protein>
    <recommendedName>
        <fullName evidence="2">NADP-dependent oxidoreductase domain-containing protein</fullName>
    </recommendedName>
</protein>
<feature type="region of interest" description="Disordered" evidence="1">
    <location>
        <begin position="83"/>
        <end position="102"/>
    </location>
</feature>
<dbReference type="InterPro" id="IPR023210">
    <property type="entry name" value="NADP_OxRdtase_dom"/>
</dbReference>
<proteinExistence type="predicted"/>
<dbReference type="InterPro" id="IPR053135">
    <property type="entry name" value="AKR2_Oxidoreductase"/>
</dbReference>
<dbReference type="Gene3D" id="3.20.20.100">
    <property type="entry name" value="NADP-dependent oxidoreductase domain"/>
    <property type="match status" value="1"/>
</dbReference>
<evidence type="ECO:0000313" key="3">
    <source>
        <dbReference type="EMBL" id="SVE34306.1"/>
    </source>
</evidence>
<feature type="domain" description="NADP-dependent oxidoreductase" evidence="2">
    <location>
        <begin position="16"/>
        <end position="94"/>
    </location>
</feature>
<dbReference type="Pfam" id="PF00248">
    <property type="entry name" value="Aldo_ket_red"/>
    <property type="match status" value="1"/>
</dbReference>
<dbReference type="PANTHER" id="PTHR43312:SF1">
    <property type="entry name" value="NADP-DEPENDENT OXIDOREDUCTASE DOMAIN-CONTAINING PROTEIN"/>
    <property type="match status" value="1"/>
</dbReference>
<evidence type="ECO:0000259" key="2">
    <source>
        <dbReference type="Pfam" id="PF00248"/>
    </source>
</evidence>
<sequence length="102" mass="11138">MRYREFGNSGLQTSVIGFGGWPMGKGHYGSFDEDEVVYAIHKSIDLGVTLFDTAAVYGWGEGEKLLGRALEGKRDKVVLVSKGGLDWNSPGSSSKRNSSREH</sequence>
<dbReference type="InterPro" id="IPR036812">
    <property type="entry name" value="NAD(P)_OxRdtase_dom_sf"/>
</dbReference>
<dbReference type="SUPFAM" id="SSF51430">
    <property type="entry name" value="NAD(P)-linked oxidoreductase"/>
    <property type="match status" value="1"/>
</dbReference>
<accession>A0A383CPL9</accession>
<gene>
    <name evidence="3" type="ORF">METZ01_LOCUS487160</name>
</gene>
<dbReference type="PANTHER" id="PTHR43312">
    <property type="entry name" value="D-THREO-ALDOSE 1-DEHYDROGENASE"/>
    <property type="match status" value="1"/>
</dbReference>
<reference evidence="3" key="1">
    <citation type="submission" date="2018-05" db="EMBL/GenBank/DDBJ databases">
        <authorList>
            <person name="Lanie J.A."/>
            <person name="Ng W.-L."/>
            <person name="Kazmierczak K.M."/>
            <person name="Andrzejewski T.M."/>
            <person name="Davidsen T.M."/>
            <person name="Wayne K.J."/>
            <person name="Tettelin H."/>
            <person name="Glass J.I."/>
            <person name="Rusch D."/>
            <person name="Podicherti R."/>
            <person name="Tsui H.-C.T."/>
            <person name="Winkler M.E."/>
        </authorList>
    </citation>
    <scope>NUCLEOTIDE SEQUENCE</scope>
</reference>
<evidence type="ECO:0000256" key="1">
    <source>
        <dbReference type="SAM" id="MobiDB-lite"/>
    </source>
</evidence>
<feature type="non-terminal residue" evidence="3">
    <location>
        <position position="102"/>
    </location>
</feature>
<dbReference type="AlphaFoldDB" id="A0A383CPL9"/>
<name>A0A383CPL9_9ZZZZ</name>